<evidence type="ECO:0000256" key="5">
    <source>
        <dbReference type="ARBA" id="ARBA00022984"/>
    </source>
</evidence>
<dbReference type="Proteomes" id="UP000487268">
    <property type="component" value="Unassembled WGS sequence"/>
</dbReference>
<name>A0A7K0BVY7_9ACTN</name>
<organism evidence="12 13">
    <name type="scientific">Actinomadura macrotermitis</name>
    <dbReference type="NCBI Taxonomy" id="2585200"/>
    <lineage>
        <taxon>Bacteria</taxon>
        <taxon>Bacillati</taxon>
        <taxon>Actinomycetota</taxon>
        <taxon>Actinomycetes</taxon>
        <taxon>Streptosporangiales</taxon>
        <taxon>Thermomonosporaceae</taxon>
        <taxon>Actinomadura</taxon>
    </lineage>
</organism>
<feature type="chain" id="PRO_5029592496" evidence="10">
    <location>
        <begin position="23"/>
        <end position="272"/>
    </location>
</feature>
<dbReference type="InterPro" id="IPR018044">
    <property type="entry name" value="Peptidase_S11"/>
</dbReference>
<keyword evidence="3 12" id="KW-0378">Hydrolase</keyword>
<dbReference type="PANTHER" id="PTHR21581">
    <property type="entry name" value="D-ALANYL-D-ALANINE CARBOXYPEPTIDASE"/>
    <property type="match status" value="1"/>
</dbReference>
<accession>A0A7K0BVY7</accession>
<evidence type="ECO:0000256" key="2">
    <source>
        <dbReference type="ARBA" id="ARBA00022729"/>
    </source>
</evidence>
<keyword evidence="13" id="KW-1185">Reference proteome</keyword>
<evidence type="ECO:0000313" key="12">
    <source>
        <dbReference type="EMBL" id="MQY05331.1"/>
    </source>
</evidence>
<comment type="caution">
    <text evidence="12">The sequence shown here is derived from an EMBL/GenBank/DDBJ whole genome shotgun (WGS) entry which is preliminary data.</text>
</comment>
<evidence type="ECO:0000313" key="13">
    <source>
        <dbReference type="Proteomes" id="UP000487268"/>
    </source>
</evidence>
<protein>
    <submittedName>
        <fullName evidence="12">D-alanyl-D-alanine carboxypeptidase</fullName>
        <ecNumber evidence="12">3.4.16.4</ecNumber>
    </submittedName>
</protein>
<evidence type="ECO:0000256" key="9">
    <source>
        <dbReference type="RuleBase" id="RU004016"/>
    </source>
</evidence>
<feature type="signal peptide" evidence="10">
    <location>
        <begin position="1"/>
        <end position="22"/>
    </location>
</feature>
<dbReference type="GO" id="GO:0006508">
    <property type="term" value="P:proteolysis"/>
    <property type="evidence" value="ECO:0007669"/>
    <property type="project" value="InterPro"/>
</dbReference>
<dbReference type="Pfam" id="PF00768">
    <property type="entry name" value="Peptidase_S11"/>
    <property type="match status" value="1"/>
</dbReference>
<dbReference type="InterPro" id="IPR012338">
    <property type="entry name" value="Beta-lactam/transpept-like"/>
</dbReference>
<proteinExistence type="inferred from homology"/>
<evidence type="ECO:0000259" key="11">
    <source>
        <dbReference type="Pfam" id="PF00768"/>
    </source>
</evidence>
<dbReference type="InterPro" id="IPR001967">
    <property type="entry name" value="Peptidase_S11_N"/>
</dbReference>
<dbReference type="EC" id="3.4.16.4" evidence="12"/>
<dbReference type="PRINTS" id="PR00725">
    <property type="entry name" value="DADACBPTASE1"/>
</dbReference>
<dbReference type="GO" id="GO:0009252">
    <property type="term" value="P:peptidoglycan biosynthetic process"/>
    <property type="evidence" value="ECO:0007669"/>
    <property type="project" value="UniProtKB-KW"/>
</dbReference>
<evidence type="ECO:0000256" key="10">
    <source>
        <dbReference type="SAM" id="SignalP"/>
    </source>
</evidence>
<dbReference type="PANTHER" id="PTHR21581:SF33">
    <property type="entry name" value="D-ALANYL-D-ALANINE CARBOXYPEPTIDASE DACB"/>
    <property type="match status" value="1"/>
</dbReference>
<feature type="active site" evidence="7">
    <location>
        <position position="115"/>
    </location>
</feature>
<comment type="similarity">
    <text evidence="1 9">Belongs to the peptidase S11 family.</text>
</comment>
<feature type="active site" description="Acyl-ester intermediate" evidence="7">
    <location>
        <position position="56"/>
    </location>
</feature>
<gene>
    <name evidence="12" type="ORF">ACRB68_34040</name>
</gene>
<dbReference type="OrthoDB" id="3530815at2"/>
<evidence type="ECO:0000256" key="1">
    <source>
        <dbReference type="ARBA" id="ARBA00007164"/>
    </source>
</evidence>
<keyword evidence="12" id="KW-0645">Protease</keyword>
<dbReference type="GO" id="GO:0008360">
    <property type="term" value="P:regulation of cell shape"/>
    <property type="evidence" value="ECO:0007669"/>
    <property type="project" value="UniProtKB-KW"/>
</dbReference>
<evidence type="ECO:0000256" key="8">
    <source>
        <dbReference type="PIRSR" id="PIRSR618044-2"/>
    </source>
</evidence>
<feature type="active site" description="Proton acceptor" evidence="7">
    <location>
        <position position="59"/>
    </location>
</feature>
<dbReference type="Gene3D" id="3.40.710.10">
    <property type="entry name" value="DD-peptidase/beta-lactamase superfamily"/>
    <property type="match status" value="1"/>
</dbReference>
<evidence type="ECO:0000256" key="4">
    <source>
        <dbReference type="ARBA" id="ARBA00022960"/>
    </source>
</evidence>
<dbReference type="AlphaFoldDB" id="A0A7K0BVY7"/>
<dbReference type="GO" id="GO:0009002">
    <property type="term" value="F:serine-type D-Ala-D-Ala carboxypeptidase activity"/>
    <property type="evidence" value="ECO:0007669"/>
    <property type="project" value="UniProtKB-EC"/>
</dbReference>
<evidence type="ECO:0000256" key="7">
    <source>
        <dbReference type="PIRSR" id="PIRSR618044-1"/>
    </source>
</evidence>
<keyword evidence="6" id="KW-0961">Cell wall biogenesis/degradation</keyword>
<sequence>MRIMIAVVLAVLACAPAGPALAADGPRRVHARSAYLAEDGRTRWARRPDTRRPVASITKVMTAVVVLRAGHLDRRVRVQRRHLAYCAALHGSTARLRPGDRIPVRELLNAMLLPSGCDAAVALAERYGPGQARFVAKMNRTARRLGMRRTGYRDATGLTGLGTSTARDQVTLGRYALGLPEFRRIVGRPEHVLRAGRGHGRYVWRSTDVLLGSYPGMLGIKSGHTAGAGQCFLFAARRRGRTLVGIVLGSTGKRRDARFQDTMRMLDWGFRH</sequence>
<dbReference type="EMBL" id="WEGH01000002">
    <property type="protein sequence ID" value="MQY05331.1"/>
    <property type="molecule type" value="Genomic_DNA"/>
</dbReference>
<keyword evidence="2 10" id="KW-0732">Signal</keyword>
<keyword evidence="5" id="KW-0573">Peptidoglycan synthesis</keyword>
<keyword evidence="4" id="KW-0133">Cell shape</keyword>
<evidence type="ECO:0000256" key="6">
    <source>
        <dbReference type="ARBA" id="ARBA00023316"/>
    </source>
</evidence>
<feature type="binding site" evidence="8">
    <location>
        <position position="221"/>
    </location>
    <ligand>
        <name>substrate</name>
    </ligand>
</feature>
<feature type="domain" description="Peptidase S11 D-alanyl-D-alanine carboxypeptidase A N-terminal" evidence="11">
    <location>
        <begin position="28"/>
        <end position="250"/>
    </location>
</feature>
<dbReference type="GO" id="GO:0071555">
    <property type="term" value="P:cell wall organization"/>
    <property type="evidence" value="ECO:0007669"/>
    <property type="project" value="UniProtKB-KW"/>
</dbReference>
<dbReference type="RefSeq" id="WP_153533402.1">
    <property type="nucleotide sequence ID" value="NZ_WEGH01000002.1"/>
</dbReference>
<evidence type="ECO:0000256" key="3">
    <source>
        <dbReference type="ARBA" id="ARBA00022801"/>
    </source>
</evidence>
<keyword evidence="12" id="KW-0121">Carboxypeptidase</keyword>
<reference evidence="12 13" key="1">
    <citation type="submission" date="2019-10" db="EMBL/GenBank/DDBJ databases">
        <title>Actinomadura rubteroloni sp. nov. and Actinomadura macrotermitis sp. nov., isolated from the gut of fungus growing-termite Macrotermes natalensis.</title>
        <authorList>
            <person name="Benndorf R."/>
            <person name="Martin K."/>
            <person name="Kuefner M."/>
            <person name="De Beer W."/>
            <person name="Kaster A.-K."/>
            <person name="Vollmers J."/>
            <person name="Poulsen M."/>
            <person name="Beemelmanns C."/>
        </authorList>
    </citation>
    <scope>NUCLEOTIDE SEQUENCE [LARGE SCALE GENOMIC DNA]</scope>
    <source>
        <strain evidence="12 13">RB68</strain>
    </source>
</reference>
<dbReference type="SUPFAM" id="SSF56601">
    <property type="entry name" value="beta-lactamase/transpeptidase-like"/>
    <property type="match status" value="1"/>
</dbReference>